<sequence>MKLLCGNVARATVLVAATLFSTLGAAGAAQAEPSVQAAAGTCYHKSDAYTARTATVDTIKIELRYSPSLRCSWGRITNADPGDKVWVDRSYDGGRTWEGPLNVTTVQTGSDTFTDARYNGGNLMRACGKNDSTGNVRCTSWW</sequence>
<keyword evidence="1" id="KW-0732">Signal</keyword>
<dbReference type="Proteomes" id="UP001501391">
    <property type="component" value="Unassembled WGS sequence"/>
</dbReference>
<evidence type="ECO:0000313" key="2">
    <source>
        <dbReference type="EMBL" id="GAA2201532.1"/>
    </source>
</evidence>
<comment type="caution">
    <text evidence="2">The sequence shown here is derived from an EMBL/GenBank/DDBJ whole genome shotgun (WGS) entry which is preliminary data.</text>
</comment>
<feature type="chain" id="PRO_5045591922" description="DUF2690 domain-containing protein" evidence="1">
    <location>
        <begin position="32"/>
        <end position="142"/>
    </location>
</feature>
<organism evidence="2 3">
    <name type="scientific">Streptomyces bangladeshensis</name>
    <dbReference type="NCBI Taxonomy" id="295352"/>
    <lineage>
        <taxon>Bacteria</taxon>
        <taxon>Bacillati</taxon>
        <taxon>Actinomycetota</taxon>
        <taxon>Actinomycetes</taxon>
        <taxon>Kitasatosporales</taxon>
        <taxon>Streptomycetaceae</taxon>
        <taxon>Streptomyces</taxon>
    </lineage>
</organism>
<dbReference type="InterPro" id="IPR021224">
    <property type="entry name" value="DUF2690"/>
</dbReference>
<keyword evidence="3" id="KW-1185">Reference proteome</keyword>
<dbReference type="SUPFAM" id="SSF50939">
    <property type="entry name" value="Sialidases"/>
    <property type="match status" value="1"/>
</dbReference>
<feature type="signal peptide" evidence="1">
    <location>
        <begin position="1"/>
        <end position="31"/>
    </location>
</feature>
<dbReference type="RefSeq" id="WP_059247297.1">
    <property type="nucleotide sequence ID" value="NZ_BAAAOQ010000020.1"/>
</dbReference>
<dbReference type="Pfam" id="PF10901">
    <property type="entry name" value="DUF2690"/>
    <property type="match status" value="1"/>
</dbReference>
<protein>
    <recommendedName>
        <fullName evidence="4">DUF2690 domain-containing protein</fullName>
    </recommendedName>
</protein>
<evidence type="ECO:0000256" key="1">
    <source>
        <dbReference type="SAM" id="SignalP"/>
    </source>
</evidence>
<dbReference type="EMBL" id="BAAAOQ010000020">
    <property type="protein sequence ID" value="GAA2201532.1"/>
    <property type="molecule type" value="Genomic_DNA"/>
</dbReference>
<proteinExistence type="predicted"/>
<reference evidence="2 3" key="1">
    <citation type="journal article" date="2019" name="Int. J. Syst. Evol. Microbiol.">
        <title>The Global Catalogue of Microorganisms (GCM) 10K type strain sequencing project: providing services to taxonomists for standard genome sequencing and annotation.</title>
        <authorList>
            <consortium name="The Broad Institute Genomics Platform"/>
            <consortium name="The Broad Institute Genome Sequencing Center for Infectious Disease"/>
            <person name="Wu L."/>
            <person name="Ma J."/>
        </authorList>
    </citation>
    <scope>NUCLEOTIDE SEQUENCE [LARGE SCALE GENOMIC DNA]</scope>
    <source>
        <strain evidence="2 3">JCM 14924</strain>
    </source>
</reference>
<evidence type="ECO:0000313" key="3">
    <source>
        <dbReference type="Proteomes" id="UP001501391"/>
    </source>
</evidence>
<gene>
    <name evidence="2" type="ORF">GCM10009787_56850</name>
</gene>
<name>A0ABN3BXY6_9ACTN</name>
<accession>A0ABN3BXY6</accession>
<dbReference type="InterPro" id="IPR036278">
    <property type="entry name" value="Sialidase_sf"/>
</dbReference>
<evidence type="ECO:0008006" key="4">
    <source>
        <dbReference type="Google" id="ProtNLM"/>
    </source>
</evidence>